<dbReference type="InterPro" id="IPR002376">
    <property type="entry name" value="Formyl_transf_N"/>
</dbReference>
<keyword evidence="2 6" id="KW-0808">Transferase</keyword>
<evidence type="ECO:0000256" key="2">
    <source>
        <dbReference type="ARBA" id="ARBA00022679"/>
    </source>
</evidence>
<dbReference type="EMBL" id="JBIPKE010000019">
    <property type="protein sequence ID" value="MFH6985204.1"/>
    <property type="molecule type" value="Genomic_DNA"/>
</dbReference>
<comment type="similarity">
    <text evidence="4 6">Belongs to the GART family.</text>
</comment>
<dbReference type="RefSeq" id="WP_395418678.1">
    <property type="nucleotide sequence ID" value="NZ_JBIPKE010000019.1"/>
</dbReference>
<dbReference type="Gene3D" id="3.40.50.170">
    <property type="entry name" value="Formyl transferase, N-terminal domain"/>
    <property type="match status" value="1"/>
</dbReference>
<comment type="pathway">
    <text evidence="1 6">Purine metabolism; IMP biosynthesis via de novo pathway; N(2)-formyl-N(1)-(5-phospho-D-ribosyl)glycinamide from N(1)-(5-phospho-D-ribosyl)glycinamide (10-formyl THF route): step 1/1.</text>
</comment>
<dbReference type="EC" id="2.1.2.2" evidence="6"/>
<sequence>MDLNIAIFASGSGTNAEQLVKHFSQVDGINITVILSNKPEAYVLERAKKLGIPAITFSKTEFITPDFLKVLERHEVDYIVLAGFLWKIPDYLIQAFENKIINIHPSLLPKYGGKGMYGSHVHEAVIAQKEKTSGITIHLVNEKYDDGRILFQASCDISPEDTPDALASRIHALEHQYFPQIVEDYIRDSTLKT</sequence>
<evidence type="ECO:0000256" key="6">
    <source>
        <dbReference type="HAMAP-Rule" id="MF_01930"/>
    </source>
</evidence>
<dbReference type="InterPro" id="IPR001555">
    <property type="entry name" value="GART_AS"/>
</dbReference>
<evidence type="ECO:0000313" key="8">
    <source>
        <dbReference type="EMBL" id="MFH6985204.1"/>
    </source>
</evidence>
<evidence type="ECO:0000256" key="3">
    <source>
        <dbReference type="ARBA" id="ARBA00022755"/>
    </source>
</evidence>
<comment type="catalytic activity">
    <reaction evidence="5 6">
        <text>N(1)-(5-phospho-beta-D-ribosyl)glycinamide + (6R)-10-formyltetrahydrofolate = N(2)-formyl-N(1)-(5-phospho-beta-D-ribosyl)glycinamide + (6S)-5,6,7,8-tetrahydrofolate + H(+)</text>
        <dbReference type="Rhea" id="RHEA:15053"/>
        <dbReference type="ChEBI" id="CHEBI:15378"/>
        <dbReference type="ChEBI" id="CHEBI:57453"/>
        <dbReference type="ChEBI" id="CHEBI:143788"/>
        <dbReference type="ChEBI" id="CHEBI:147286"/>
        <dbReference type="ChEBI" id="CHEBI:195366"/>
        <dbReference type="EC" id="2.1.2.2"/>
    </reaction>
</comment>
<dbReference type="InterPro" id="IPR004607">
    <property type="entry name" value="GART"/>
</dbReference>
<dbReference type="CDD" id="cd08645">
    <property type="entry name" value="FMT_core_GART"/>
    <property type="match status" value="1"/>
</dbReference>
<evidence type="ECO:0000256" key="1">
    <source>
        <dbReference type="ARBA" id="ARBA00005054"/>
    </source>
</evidence>
<feature type="domain" description="Formyl transferase N-terminal" evidence="7">
    <location>
        <begin position="4"/>
        <end position="181"/>
    </location>
</feature>
<dbReference type="NCBIfam" id="TIGR00639">
    <property type="entry name" value="PurN"/>
    <property type="match status" value="1"/>
</dbReference>
<keyword evidence="9" id="KW-1185">Reference proteome</keyword>
<dbReference type="InterPro" id="IPR036477">
    <property type="entry name" value="Formyl_transf_N_sf"/>
</dbReference>
<dbReference type="HAMAP" id="MF_01930">
    <property type="entry name" value="PurN"/>
    <property type="match status" value="1"/>
</dbReference>
<dbReference type="PANTHER" id="PTHR43369:SF2">
    <property type="entry name" value="PHOSPHORIBOSYLGLYCINAMIDE FORMYLTRANSFERASE"/>
    <property type="match status" value="1"/>
</dbReference>
<dbReference type="PANTHER" id="PTHR43369">
    <property type="entry name" value="PHOSPHORIBOSYLGLYCINAMIDE FORMYLTRANSFERASE"/>
    <property type="match status" value="1"/>
</dbReference>
<gene>
    <name evidence="6 8" type="primary">purN</name>
    <name evidence="8" type="ORF">ACHKAR_17260</name>
</gene>
<dbReference type="Pfam" id="PF00551">
    <property type="entry name" value="Formyl_trans_N"/>
    <property type="match status" value="1"/>
</dbReference>
<comment type="caution">
    <text evidence="8">The sequence shown here is derived from an EMBL/GenBank/DDBJ whole genome shotgun (WGS) entry which is preliminary data.</text>
</comment>
<accession>A0ABW7NFT8</accession>
<comment type="function">
    <text evidence="6">Catalyzes the transfer of a formyl group from 10-formyltetrahydrofolate to 5-phospho-ribosyl-glycinamide (GAR), producing 5-phospho-ribosyl-N-formylglycinamide (FGAR) and tetrahydrofolate.</text>
</comment>
<dbReference type="Proteomes" id="UP001610063">
    <property type="component" value="Unassembled WGS sequence"/>
</dbReference>
<dbReference type="SUPFAM" id="SSF53328">
    <property type="entry name" value="Formyltransferase"/>
    <property type="match status" value="1"/>
</dbReference>
<protein>
    <recommendedName>
        <fullName evidence="6">Phosphoribosylglycinamide formyltransferase</fullName>
        <ecNumber evidence="6">2.1.2.2</ecNumber>
    </recommendedName>
    <alternativeName>
        <fullName evidence="6">5'-phosphoribosylglycinamide transformylase</fullName>
    </alternativeName>
    <alternativeName>
        <fullName evidence="6">GAR transformylase</fullName>
        <shortName evidence="6">GART</shortName>
    </alternativeName>
</protein>
<keyword evidence="3 6" id="KW-0658">Purine biosynthesis</keyword>
<feature type="binding site" evidence="6">
    <location>
        <begin position="13"/>
        <end position="15"/>
    </location>
    <ligand>
        <name>N(1)-(5-phospho-beta-D-ribosyl)glycinamide</name>
        <dbReference type="ChEBI" id="CHEBI:143788"/>
    </ligand>
</feature>
<feature type="binding site" evidence="6">
    <location>
        <position position="102"/>
    </location>
    <ligand>
        <name>(6R)-10-formyltetrahydrofolate</name>
        <dbReference type="ChEBI" id="CHEBI:195366"/>
    </ligand>
</feature>
<dbReference type="PROSITE" id="PS00373">
    <property type="entry name" value="GART"/>
    <property type="match status" value="1"/>
</dbReference>
<dbReference type="GO" id="GO:0004644">
    <property type="term" value="F:phosphoribosylglycinamide formyltransferase activity"/>
    <property type="evidence" value="ECO:0007669"/>
    <property type="project" value="UniProtKB-EC"/>
</dbReference>
<evidence type="ECO:0000313" key="9">
    <source>
        <dbReference type="Proteomes" id="UP001610063"/>
    </source>
</evidence>
<proteinExistence type="inferred from homology"/>
<evidence type="ECO:0000256" key="5">
    <source>
        <dbReference type="ARBA" id="ARBA00047664"/>
    </source>
</evidence>
<evidence type="ECO:0000256" key="4">
    <source>
        <dbReference type="ARBA" id="ARBA00038440"/>
    </source>
</evidence>
<organism evidence="8 9">
    <name type="scientific">Marinoscillum luteum</name>
    <dbReference type="NCBI Taxonomy" id="861051"/>
    <lineage>
        <taxon>Bacteria</taxon>
        <taxon>Pseudomonadati</taxon>
        <taxon>Bacteroidota</taxon>
        <taxon>Cytophagia</taxon>
        <taxon>Cytophagales</taxon>
        <taxon>Reichenbachiellaceae</taxon>
        <taxon>Marinoscillum</taxon>
    </lineage>
</organism>
<feature type="site" description="Raises pKa of active site His" evidence="6">
    <location>
        <position position="145"/>
    </location>
</feature>
<evidence type="ECO:0000259" key="7">
    <source>
        <dbReference type="Pfam" id="PF00551"/>
    </source>
</evidence>
<comment type="caution">
    <text evidence="6">Lacks conserved residue(s) required for the propagation of feature annotation.</text>
</comment>
<feature type="active site" description="Proton donor" evidence="6">
    <location>
        <position position="104"/>
    </location>
</feature>
<reference evidence="8 9" key="1">
    <citation type="journal article" date="2013" name="Int. J. Syst. Evol. Microbiol.">
        <title>Marinoscillum luteum sp. nov., isolated from marine sediment.</title>
        <authorList>
            <person name="Cha I.T."/>
            <person name="Park S.J."/>
            <person name="Kim S.J."/>
            <person name="Kim J.G."/>
            <person name="Jung M.Y."/>
            <person name="Shin K.S."/>
            <person name="Kwon K.K."/>
            <person name="Yang S.H."/>
            <person name="Seo Y.S."/>
            <person name="Rhee S.K."/>
        </authorList>
    </citation>
    <scope>NUCLEOTIDE SEQUENCE [LARGE SCALE GENOMIC DNA]</scope>
    <source>
        <strain evidence="8 9">KCTC 23939</strain>
    </source>
</reference>
<name>A0ABW7NFT8_9BACT</name>